<dbReference type="PROSITE" id="PS50110">
    <property type="entry name" value="RESPONSE_REGULATORY"/>
    <property type="match status" value="1"/>
</dbReference>
<dbReference type="AlphaFoldDB" id="A0A9X4H3L3"/>
<dbReference type="Gene3D" id="3.30.70.270">
    <property type="match status" value="1"/>
</dbReference>
<dbReference type="InterPro" id="IPR000014">
    <property type="entry name" value="PAS"/>
</dbReference>
<keyword evidence="9" id="KW-1185">Reference proteome</keyword>
<proteinExistence type="predicted"/>
<name>A0A9X4H3L3_9FIRM</name>
<dbReference type="GO" id="GO:1902201">
    <property type="term" value="P:negative regulation of bacterial-type flagellum-dependent cell motility"/>
    <property type="evidence" value="ECO:0007669"/>
    <property type="project" value="TreeGrafter"/>
</dbReference>
<dbReference type="PANTHER" id="PTHR45138:SF9">
    <property type="entry name" value="DIGUANYLATE CYCLASE DGCM-RELATED"/>
    <property type="match status" value="1"/>
</dbReference>
<feature type="modified residue" description="4-aspartylphosphate" evidence="3">
    <location>
        <position position="54"/>
    </location>
</feature>
<protein>
    <recommendedName>
        <fullName evidence="1">Stage 0 sporulation protein A homolog</fullName>
    </recommendedName>
</protein>
<dbReference type="Proteomes" id="UP001154312">
    <property type="component" value="Unassembled WGS sequence"/>
</dbReference>
<dbReference type="NCBIfam" id="TIGR00229">
    <property type="entry name" value="sensory_box"/>
    <property type="match status" value="1"/>
</dbReference>
<evidence type="ECO:0000256" key="2">
    <source>
        <dbReference type="ARBA" id="ARBA00024867"/>
    </source>
</evidence>
<feature type="domain" description="GGDEF" evidence="7">
    <location>
        <begin position="327"/>
        <end position="464"/>
    </location>
</feature>
<evidence type="ECO:0000259" key="7">
    <source>
        <dbReference type="PROSITE" id="PS50887"/>
    </source>
</evidence>
<dbReference type="GO" id="GO:0000160">
    <property type="term" value="P:phosphorelay signal transduction system"/>
    <property type="evidence" value="ECO:0007669"/>
    <property type="project" value="InterPro"/>
</dbReference>
<dbReference type="NCBIfam" id="TIGR00254">
    <property type="entry name" value="GGDEF"/>
    <property type="match status" value="1"/>
</dbReference>
<dbReference type="SMART" id="SM00091">
    <property type="entry name" value="PAS"/>
    <property type="match status" value="1"/>
</dbReference>
<dbReference type="Pfam" id="PF00990">
    <property type="entry name" value="GGDEF"/>
    <property type="match status" value="1"/>
</dbReference>
<dbReference type="InterPro" id="IPR011006">
    <property type="entry name" value="CheY-like_superfamily"/>
</dbReference>
<dbReference type="Gene3D" id="3.40.50.2300">
    <property type="match status" value="1"/>
</dbReference>
<dbReference type="InterPro" id="IPR043128">
    <property type="entry name" value="Rev_trsase/Diguanyl_cyclase"/>
</dbReference>
<evidence type="ECO:0000256" key="1">
    <source>
        <dbReference type="ARBA" id="ARBA00018672"/>
    </source>
</evidence>
<dbReference type="InterPro" id="IPR000700">
    <property type="entry name" value="PAS-assoc_C"/>
</dbReference>
<evidence type="ECO:0000259" key="6">
    <source>
        <dbReference type="PROSITE" id="PS50113"/>
    </source>
</evidence>
<comment type="function">
    <text evidence="2">May play the central regulatory role in sporulation. It may be an element of the effector pathway responsible for the activation of sporulation genes in response to nutritional stress. Spo0A may act in concert with spo0H (a sigma factor) to control the expression of some genes that are critical to the sporulation process.</text>
</comment>
<accession>A0A9X4H3L3</accession>
<feature type="domain" description="PAC" evidence="6">
    <location>
        <begin position="245"/>
        <end position="295"/>
    </location>
</feature>
<evidence type="ECO:0000259" key="5">
    <source>
        <dbReference type="PROSITE" id="PS50112"/>
    </source>
</evidence>
<reference evidence="8" key="1">
    <citation type="submission" date="2022-02" db="EMBL/GenBank/DDBJ databases">
        <authorList>
            <person name="Leng L."/>
        </authorList>
    </citation>
    <scope>NUCLEOTIDE SEQUENCE</scope>
    <source>
        <strain evidence="8">JI</strain>
    </source>
</reference>
<dbReference type="InterPro" id="IPR050469">
    <property type="entry name" value="Diguanylate_Cyclase"/>
</dbReference>
<dbReference type="GO" id="GO:0043709">
    <property type="term" value="P:cell adhesion involved in single-species biofilm formation"/>
    <property type="evidence" value="ECO:0007669"/>
    <property type="project" value="TreeGrafter"/>
</dbReference>
<dbReference type="SUPFAM" id="SSF52172">
    <property type="entry name" value="CheY-like"/>
    <property type="match status" value="1"/>
</dbReference>
<dbReference type="CDD" id="cd01949">
    <property type="entry name" value="GGDEF"/>
    <property type="match status" value="1"/>
</dbReference>
<dbReference type="PANTHER" id="PTHR45138">
    <property type="entry name" value="REGULATORY COMPONENTS OF SENSORY TRANSDUCTION SYSTEM"/>
    <property type="match status" value="1"/>
</dbReference>
<dbReference type="PROSITE" id="PS50887">
    <property type="entry name" value="GGDEF"/>
    <property type="match status" value="1"/>
</dbReference>
<dbReference type="PROSITE" id="PS50113">
    <property type="entry name" value="PAC"/>
    <property type="match status" value="1"/>
</dbReference>
<dbReference type="InterPro" id="IPR029787">
    <property type="entry name" value="Nucleotide_cyclase"/>
</dbReference>
<keyword evidence="8" id="KW-0808">Transferase</keyword>
<feature type="domain" description="Response regulatory" evidence="4">
    <location>
        <begin position="5"/>
        <end position="121"/>
    </location>
</feature>
<dbReference type="Pfam" id="PF00072">
    <property type="entry name" value="Response_reg"/>
    <property type="match status" value="1"/>
</dbReference>
<dbReference type="InterPro" id="IPR013767">
    <property type="entry name" value="PAS_fold"/>
</dbReference>
<dbReference type="GO" id="GO:0052621">
    <property type="term" value="F:diguanylate cyclase activity"/>
    <property type="evidence" value="ECO:0007669"/>
    <property type="project" value="TreeGrafter"/>
</dbReference>
<evidence type="ECO:0000259" key="4">
    <source>
        <dbReference type="PROSITE" id="PS50110"/>
    </source>
</evidence>
<evidence type="ECO:0000256" key="3">
    <source>
        <dbReference type="PROSITE-ProRule" id="PRU00169"/>
    </source>
</evidence>
<dbReference type="GO" id="GO:0006355">
    <property type="term" value="P:regulation of DNA-templated transcription"/>
    <property type="evidence" value="ECO:0007669"/>
    <property type="project" value="InterPro"/>
</dbReference>
<keyword evidence="8" id="KW-0548">Nucleotidyltransferase</keyword>
<dbReference type="InterPro" id="IPR001789">
    <property type="entry name" value="Sig_transdc_resp-reg_receiver"/>
</dbReference>
<evidence type="ECO:0000313" key="8">
    <source>
        <dbReference type="EMBL" id="MDF9409181.1"/>
    </source>
</evidence>
<dbReference type="SMART" id="SM00267">
    <property type="entry name" value="GGDEF"/>
    <property type="match status" value="1"/>
</dbReference>
<dbReference type="Pfam" id="PF00989">
    <property type="entry name" value="PAS"/>
    <property type="match status" value="1"/>
</dbReference>
<dbReference type="InterPro" id="IPR035965">
    <property type="entry name" value="PAS-like_dom_sf"/>
</dbReference>
<feature type="domain" description="PAS" evidence="5">
    <location>
        <begin position="190"/>
        <end position="235"/>
    </location>
</feature>
<dbReference type="SMART" id="SM00448">
    <property type="entry name" value="REC"/>
    <property type="match status" value="1"/>
</dbReference>
<dbReference type="InterPro" id="IPR000160">
    <property type="entry name" value="GGDEF_dom"/>
</dbReference>
<dbReference type="Gene3D" id="3.30.450.20">
    <property type="entry name" value="PAS domain"/>
    <property type="match status" value="2"/>
</dbReference>
<comment type="caution">
    <text evidence="8">The sequence shown here is derived from an EMBL/GenBank/DDBJ whole genome shotgun (WGS) entry which is preliminary data.</text>
</comment>
<sequence length="465" mass="52824">MNDINILIVEDSLTQAEQLRYTLEQYGYNVTVSHNGLEAIENIKVKKPTIVISDVVMPEMNGYELCRLIKSDERFKDIPVILLTSLSEPTDVINGMKCGANNFIIKPYNEQFLISRIRYILANMELRKNGIAAEMGIEVFFAGQKHYLNSERIQIIDLLLSTFENAIQKNIELEQSHKELTKAFETIKILEADYRALLERNADAMIVVDSEGVIRYLNPAAETLFSRNKEDLLGELFDFPVKAGETREVNITRKDGAELTAEVRVADTNWEGDSALIATLRDVTDNVQLREKLISISLTDELTGLCNRRGFLTLAQQQLALANRSKGEVLLLYGDLDDMKWINDNFGHHEGDRALIETANILKSTFRESDIIGRIGGDEFAVLMLEAPVSSAETLITRLREKLAGRNAQTVHYRLSISVGIVHYDPESNYTIDKMLIEADKLMYEQKRDKRHLTGEKSIYEQENN</sequence>
<dbReference type="GO" id="GO:0005886">
    <property type="term" value="C:plasma membrane"/>
    <property type="evidence" value="ECO:0007669"/>
    <property type="project" value="TreeGrafter"/>
</dbReference>
<dbReference type="RefSeq" id="WP_277444624.1">
    <property type="nucleotide sequence ID" value="NZ_JAKOAV010000025.1"/>
</dbReference>
<organism evidence="8 9">
    <name type="scientific">Pelotomaculum isophthalicicum JI</name>
    <dbReference type="NCBI Taxonomy" id="947010"/>
    <lineage>
        <taxon>Bacteria</taxon>
        <taxon>Bacillati</taxon>
        <taxon>Bacillota</taxon>
        <taxon>Clostridia</taxon>
        <taxon>Eubacteriales</taxon>
        <taxon>Desulfotomaculaceae</taxon>
        <taxon>Pelotomaculum</taxon>
    </lineage>
</organism>
<keyword evidence="3" id="KW-0597">Phosphoprotein</keyword>
<dbReference type="PROSITE" id="PS50112">
    <property type="entry name" value="PAS"/>
    <property type="match status" value="1"/>
</dbReference>
<dbReference type="EMBL" id="JAKOAV010000025">
    <property type="protein sequence ID" value="MDF9409181.1"/>
    <property type="molecule type" value="Genomic_DNA"/>
</dbReference>
<dbReference type="SUPFAM" id="SSF55073">
    <property type="entry name" value="Nucleotide cyclase"/>
    <property type="match status" value="1"/>
</dbReference>
<gene>
    <name evidence="8" type="ORF">L7E55_12580</name>
</gene>
<evidence type="ECO:0000313" key="9">
    <source>
        <dbReference type="Proteomes" id="UP001154312"/>
    </source>
</evidence>
<dbReference type="SUPFAM" id="SSF55785">
    <property type="entry name" value="PYP-like sensor domain (PAS domain)"/>
    <property type="match status" value="1"/>
</dbReference>
<dbReference type="CDD" id="cd00130">
    <property type="entry name" value="PAS"/>
    <property type="match status" value="1"/>
</dbReference>